<keyword evidence="9 12" id="KW-0472">Membrane</keyword>
<evidence type="ECO:0000256" key="10">
    <source>
        <dbReference type="ARBA" id="ARBA00023180"/>
    </source>
</evidence>
<evidence type="ECO:0000313" key="15">
    <source>
        <dbReference type="EMBL" id="CDH50937.1"/>
    </source>
</evidence>
<name>A0A068RMT4_9FUNG</name>
<evidence type="ECO:0000256" key="8">
    <source>
        <dbReference type="ARBA" id="ARBA00022989"/>
    </source>
</evidence>
<accession>A0A068RMT4</accession>
<evidence type="ECO:0000259" key="14">
    <source>
        <dbReference type="Pfam" id="PF17039"/>
    </source>
</evidence>
<keyword evidence="12" id="KW-0333">Golgi apparatus</keyword>
<dbReference type="EC" id="2.4.1.-" evidence="12"/>
<evidence type="ECO:0000256" key="5">
    <source>
        <dbReference type="ARBA" id="ARBA00022679"/>
    </source>
</evidence>
<evidence type="ECO:0000256" key="3">
    <source>
        <dbReference type="ARBA" id="ARBA00008919"/>
    </source>
</evidence>
<evidence type="ECO:0000313" key="16">
    <source>
        <dbReference type="Proteomes" id="UP000027586"/>
    </source>
</evidence>
<feature type="domain" description="Fucosyltransferase C-terminal" evidence="13">
    <location>
        <begin position="148"/>
        <end position="319"/>
    </location>
</feature>
<evidence type="ECO:0000256" key="9">
    <source>
        <dbReference type="ARBA" id="ARBA00023136"/>
    </source>
</evidence>
<feature type="domain" description="Fucosyltransferase N-terminal" evidence="14">
    <location>
        <begin position="11"/>
        <end position="124"/>
    </location>
</feature>
<keyword evidence="16" id="KW-1185">Reference proteome</keyword>
<keyword evidence="5 12" id="KW-0808">Transferase</keyword>
<evidence type="ECO:0000256" key="4">
    <source>
        <dbReference type="ARBA" id="ARBA00022676"/>
    </source>
</evidence>
<dbReference type="Pfam" id="PF17039">
    <property type="entry name" value="Glyco_tran_10_N"/>
    <property type="match status" value="1"/>
</dbReference>
<gene>
    <name evidence="15" type="ORF">LCOR_02609.1</name>
</gene>
<organism evidence="15 16">
    <name type="scientific">Lichtheimia corymbifera JMRC:FSU:9682</name>
    <dbReference type="NCBI Taxonomy" id="1263082"/>
    <lineage>
        <taxon>Eukaryota</taxon>
        <taxon>Fungi</taxon>
        <taxon>Fungi incertae sedis</taxon>
        <taxon>Mucoromycota</taxon>
        <taxon>Mucoromycotina</taxon>
        <taxon>Mucoromycetes</taxon>
        <taxon>Mucorales</taxon>
        <taxon>Lichtheimiaceae</taxon>
        <taxon>Lichtheimia</taxon>
    </lineage>
</organism>
<feature type="transmembrane region" description="Helical" evidence="12">
    <location>
        <begin position="407"/>
        <end position="428"/>
    </location>
</feature>
<dbReference type="AlphaFoldDB" id="A0A068RMT4"/>
<comment type="similarity">
    <text evidence="3 12">Belongs to the glycosyltransferase 10 family.</text>
</comment>
<dbReference type="Pfam" id="PF00852">
    <property type="entry name" value="Glyco_transf_10"/>
    <property type="match status" value="1"/>
</dbReference>
<evidence type="ECO:0000259" key="13">
    <source>
        <dbReference type="Pfam" id="PF00852"/>
    </source>
</evidence>
<dbReference type="Proteomes" id="UP000027586">
    <property type="component" value="Unassembled WGS sequence"/>
</dbReference>
<dbReference type="InterPro" id="IPR055270">
    <property type="entry name" value="Glyco_tran_10_C"/>
</dbReference>
<dbReference type="UniPathway" id="UPA00378"/>
<dbReference type="GO" id="GO:0032580">
    <property type="term" value="C:Golgi cisterna membrane"/>
    <property type="evidence" value="ECO:0007669"/>
    <property type="project" value="UniProtKB-SubCell"/>
</dbReference>
<keyword evidence="10" id="KW-0325">Glycoprotein</keyword>
<keyword evidence="8 12" id="KW-1133">Transmembrane helix</keyword>
<comment type="caution">
    <text evidence="15">The sequence shown here is derived from an EMBL/GenBank/DDBJ whole genome shotgun (WGS) entry which is preliminary data.</text>
</comment>
<keyword evidence="4 12" id="KW-0328">Glycosyltransferase</keyword>
<dbReference type="SUPFAM" id="SSF53756">
    <property type="entry name" value="UDP-Glycosyltransferase/glycogen phosphorylase"/>
    <property type="match status" value="1"/>
</dbReference>
<evidence type="ECO:0000256" key="2">
    <source>
        <dbReference type="ARBA" id="ARBA00004922"/>
    </source>
</evidence>
<evidence type="ECO:0000256" key="1">
    <source>
        <dbReference type="ARBA" id="ARBA00004606"/>
    </source>
</evidence>
<dbReference type="PANTHER" id="PTHR11929">
    <property type="entry name" value="ALPHA- 1,3 -FUCOSYLTRANSFERASE"/>
    <property type="match status" value="1"/>
</dbReference>
<dbReference type="OrthoDB" id="427096at2759"/>
<proteinExistence type="inferred from homology"/>
<comment type="subcellular location">
    <subcellularLocation>
        <location evidence="11">Endomembrane system</location>
        <topology evidence="11">Single-pass membrane protein</topology>
    </subcellularLocation>
    <subcellularLocation>
        <location evidence="12">Golgi apparatus</location>
        <location evidence="12">Golgi stack membrane</location>
        <topology evidence="12">Single-pass type II membrane protein</topology>
    </subcellularLocation>
    <subcellularLocation>
        <location evidence="1">Membrane</location>
        <topology evidence="1">Single-pass type II membrane protein</topology>
    </subcellularLocation>
</comment>
<evidence type="ECO:0000256" key="12">
    <source>
        <dbReference type="RuleBase" id="RU003832"/>
    </source>
</evidence>
<dbReference type="GO" id="GO:0046920">
    <property type="term" value="F:alpha-(1-&gt;3)-fucosyltransferase activity"/>
    <property type="evidence" value="ECO:0007669"/>
    <property type="project" value="TreeGrafter"/>
</dbReference>
<sequence>MSSSSLPPLRVVYWTRWFNGLMFDGQDLGLNERECPIPKGYNISGEPWCTITPSLEDVGNAAGVVFHAADYYPSTVPDRIENQPWILQTQESPLTAPFRAEKHRMEPFTYLASYHLKSSFLFSYYSPAIMDIANRPLPSNFMDTKTTKAPIVWIARNCQASSGRQHYVAELMKYIKVDSYSTCLNNQDFPDDKTRMELMSEYKFYLAIENANCDDYVTEKLFDTFLASTVPIVDGPKSYDGFIPNERSIIRMDAYPDPRDLAAYIDYLDKNDTAYLEHLSFRTQVLDVAPRDRLDPSFIGNWSDPALHNQRNSWCSICRGMVPWWNARSNHGPPPSLDDNRLVVDDTCSPKGKWDYVLNGPPYIPEWEPSKPYTISSANDTTISSNLPEEDEYDLFGTVDDITTARLIWMVEILAGALFISIVFGVTFKRRRQQQLIKKSKQAKMDHEMCI</sequence>
<dbReference type="FunFam" id="3.40.50.11660:FF:000002">
    <property type="entry name" value="Alpha-(1,3)-fucosyltransferase"/>
    <property type="match status" value="1"/>
</dbReference>
<keyword evidence="7" id="KW-0735">Signal-anchor</keyword>
<evidence type="ECO:0000256" key="7">
    <source>
        <dbReference type="ARBA" id="ARBA00022968"/>
    </source>
</evidence>
<dbReference type="STRING" id="1263082.A0A068RMT4"/>
<dbReference type="Gene3D" id="3.40.50.11660">
    <property type="entry name" value="Glycosyl transferase family 10, C-terminal domain"/>
    <property type="match status" value="1"/>
</dbReference>
<comment type="pathway">
    <text evidence="2">Protein modification; protein glycosylation.</text>
</comment>
<evidence type="ECO:0000256" key="11">
    <source>
        <dbReference type="ARBA" id="ARBA00037847"/>
    </source>
</evidence>
<dbReference type="InterPro" id="IPR001503">
    <property type="entry name" value="Glyco_trans_10"/>
</dbReference>
<dbReference type="EMBL" id="CBTN010000008">
    <property type="protein sequence ID" value="CDH50937.1"/>
    <property type="molecule type" value="Genomic_DNA"/>
</dbReference>
<keyword evidence="6 12" id="KW-0812">Transmembrane</keyword>
<dbReference type="InterPro" id="IPR031481">
    <property type="entry name" value="Glyco_tran_10_N"/>
</dbReference>
<dbReference type="InterPro" id="IPR038577">
    <property type="entry name" value="GT10-like_C_sf"/>
</dbReference>
<evidence type="ECO:0000256" key="6">
    <source>
        <dbReference type="ARBA" id="ARBA00022692"/>
    </source>
</evidence>
<reference evidence="15" key="1">
    <citation type="submission" date="2013-08" db="EMBL/GenBank/DDBJ databases">
        <title>Gene expansion shapes genome architecture in the human pathogen Lichtheimia corymbifera: an evolutionary genomics analysis in the ancient terrestrial Mucorales (Mucoromycotina).</title>
        <authorList>
            <person name="Schwartze V.U."/>
            <person name="Winter S."/>
            <person name="Shelest E."/>
            <person name="Marcet-Houben M."/>
            <person name="Horn F."/>
            <person name="Wehner S."/>
            <person name="Hoffmann K."/>
            <person name="Riege K."/>
            <person name="Sammeth M."/>
            <person name="Nowrousian M."/>
            <person name="Valiante V."/>
            <person name="Linde J."/>
            <person name="Jacobsen I.D."/>
            <person name="Marz M."/>
            <person name="Brakhage A.A."/>
            <person name="Gabaldon T."/>
            <person name="Bocker S."/>
            <person name="Voigt K."/>
        </authorList>
    </citation>
    <scope>NUCLEOTIDE SEQUENCE [LARGE SCALE GENOMIC DNA]</scope>
    <source>
        <strain evidence="15">FSU 9682</strain>
    </source>
</reference>
<dbReference type="VEuPathDB" id="FungiDB:LCOR_02609.1"/>
<protein>
    <recommendedName>
        <fullName evidence="12">Fucosyltransferase</fullName>
        <ecNumber evidence="12">2.4.1.-</ecNumber>
    </recommendedName>
</protein>
<dbReference type="PANTHER" id="PTHR11929:SF194">
    <property type="entry name" value="ALPHA-(1,3)-FUCOSYLTRANSFERASE 10"/>
    <property type="match status" value="1"/>
</dbReference>